<name>A0AAD9KEY0_9ANNE</name>
<dbReference type="AlphaFoldDB" id="A0AAD9KEY0"/>
<organism evidence="3 4">
    <name type="scientific">Paralvinella palmiformis</name>
    <dbReference type="NCBI Taxonomy" id="53620"/>
    <lineage>
        <taxon>Eukaryota</taxon>
        <taxon>Metazoa</taxon>
        <taxon>Spiralia</taxon>
        <taxon>Lophotrochozoa</taxon>
        <taxon>Annelida</taxon>
        <taxon>Polychaeta</taxon>
        <taxon>Sedentaria</taxon>
        <taxon>Canalipalpata</taxon>
        <taxon>Terebellida</taxon>
        <taxon>Terebelliformia</taxon>
        <taxon>Alvinellidae</taxon>
        <taxon>Paralvinella</taxon>
    </lineage>
</organism>
<dbReference type="Gene3D" id="3.20.20.140">
    <property type="entry name" value="Metal-dependent hydrolases"/>
    <property type="match status" value="1"/>
</dbReference>
<keyword evidence="1" id="KW-0378">Hydrolase</keyword>
<dbReference type="PANTHER" id="PTHR11113:SF14">
    <property type="entry name" value="N-ACETYLGLUCOSAMINE-6-PHOSPHATE DEACETYLASE"/>
    <property type="match status" value="1"/>
</dbReference>
<dbReference type="PANTHER" id="PTHR11113">
    <property type="entry name" value="N-ACETYLGLUCOSAMINE-6-PHOSPHATE DEACETYLASE"/>
    <property type="match status" value="1"/>
</dbReference>
<dbReference type="Pfam" id="PF01979">
    <property type="entry name" value="Amidohydro_1"/>
    <property type="match status" value="1"/>
</dbReference>
<evidence type="ECO:0000313" key="3">
    <source>
        <dbReference type="EMBL" id="KAK2170419.1"/>
    </source>
</evidence>
<gene>
    <name evidence="3" type="ORF">LSH36_3g27003</name>
</gene>
<keyword evidence="4" id="KW-1185">Reference proteome</keyword>
<dbReference type="GO" id="GO:0008448">
    <property type="term" value="F:N-acetylglucosamine-6-phosphate deacetylase activity"/>
    <property type="evidence" value="ECO:0007669"/>
    <property type="project" value="TreeGrafter"/>
</dbReference>
<accession>A0AAD9KEY0</accession>
<dbReference type="InterPro" id="IPR006680">
    <property type="entry name" value="Amidohydro-rel"/>
</dbReference>
<feature type="domain" description="Amidohydrolase-related" evidence="2">
    <location>
        <begin position="414"/>
        <end position="498"/>
    </location>
</feature>
<dbReference type="Proteomes" id="UP001208570">
    <property type="component" value="Unassembled WGS sequence"/>
</dbReference>
<dbReference type="SUPFAM" id="SSF51338">
    <property type="entry name" value="Composite domain of metallo-dependent hydrolases"/>
    <property type="match status" value="1"/>
</dbReference>
<comment type="caution">
    <text evidence="3">The sequence shown here is derived from an EMBL/GenBank/DDBJ whole genome shotgun (WGS) entry which is preliminary data.</text>
</comment>
<dbReference type="InterPro" id="IPR011059">
    <property type="entry name" value="Metal-dep_hydrolase_composite"/>
</dbReference>
<dbReference type="FunFam" id="3.20.20.140:FF:000213">
    <property type="entry name" value="N-acetylglucosamine-6-phosphate deacetylase"/>
    <property type="match status" value="1"/>
</dbReference>
<reference evidence="3" key="1">
    <citation type="journal article" date="2023" name="Mol. Biol. Evol.">
        <title>Third-Generation Sequencing Reveals the Adaptive Role of the Epigenome in Three Deep-Sea Polychaetes.</title>
        <authorList>
            <person name="Perez M."/>
            <person name="Aroh O."/>
            <person name="Sun Y."/>
            <person name="Lan Y."/>
            <person name="Juniper S.K."/>
            <person name="Young C.R."/>
            <person name="Angers B."/>
            <person name="Qian P.Y."/>
        </authorList>
    </citation>
    <scope>NUCLEOTIDE SEQUENCE</scope>
    <source>
        <strain evidence="3">P08H-3</strain>
    </source>
</reference>
<proteinExistence type="predicted"/>
<dbReference type="InterPro" id="IPR032466">
    <property type="entry name" value="Metal_Hydrolase"/>
</dbReference>
<evidence type="ECO:0000256" key="1">
    <source>
        <dbReference type="ARBA" id="ARBA00022801"/>
    </source>
</evidence>
<sequence length="510" mass="55501">MSVSTVNKSMSRYTSDHRLLHYSDKIATAMVSIASETTCGNHSYPCEKCHQVAGYDGHGQSSMTCSPDLGISAINCTHHTGDNWSGYTGPLTSTVVHSPQYTETPECLRHCELSTMGVQPGWSQDNDFCLLQRCEPSGCDVTERILRGKRRSYGSNNCSVPSAPPCSFTSNTSQSVHKIPYNSPDSSLPQTVLYPSAELLGPRPECDGQEFSPAKMARKNRYTLKRPQPSPLKSHISYPTLTNSWKSHHTSASRDELECTTECHTDEPELTALHDVSDVASIVGKRMCCIGKPNGRKKSFNQKSIGHSTANLQTGEEAMCNGASFITHLFNAMLPFHHRDPHLVGLLASEKVPLGRTMYYGVIADGIHTDGSALRIAYRTHPKGLVLVTDAVPPMGLSVGLHHMGTQKVEITPDGRAIIAGTDTLCGCIASMNQCVQFFHKATGCTKVEALEVATLHPAQLLGITDHKGTLEYGTDADFLLLDDDLNVKATYIGGQKVYDRNVITCATVK</sequence>
<dbReference type="SUPFAM" id="SSF51556">
    <property type="entry name" value="Metallo-dependent hydrolases"/>
    <property type="match status" value="1"/>
</dbReference>
<evidence type="ECO:0000259" key="2">
    <source>
        <dbReference type="Pfam" id="PF01979"/>
    </source>
</evidence>
<evidence type="ECO:0000313" key="4">
    <source>
        <dbReference type="Proteomes" id="UP001208570"/>
    </source>
</evidence>
<dbReference type="EMBL" id="JAODUP010000003">
    <property type="protein sequence ID" value="KAK2170419.1"/>
    <property type="molecule type" value="Genomic_DNA"/>
</dbReference>
<protein>
    <recommendedName>
        <fullName evidence="2">Amidohydrolase-related domain-containing protein</fullName>
    </recommendedName>
</protein>
<dbReference type="GO" id="GO:0006046">
    <property type="term" value="P:N-acetylglucosamine catabolic process"/>
    <property type="evidence" value="ECO:0007669"/>
    <property type="project" value="TreeGrafter"/>
</dbReference>